<dbReference type="Proteomes" id="UP000243459">
    <property type="component" value="Chromosome 4"/>
</dbReference>
<gene>
    <name evidence="3" type="ORF">A4U43_C04F9800</name>
</gene>
<dbReference type="InterPro" id="IPR004330">
    <property type="entry name" value="FAR1_DNA_bnd_dom"/>
</dbReference>
<evidence type="ECO:0000259" key="2">
    <source>
        <dbReference type="Pfam" id="PF03101"/>
    </source>
</evidence>
<organism evidence="3 4">
    <name type="scientific">Asparagus officinalis</name>
    <name type="common">Garden asparagus</name>
    <dbReference type="NCBI Taxonomy" id="4686"/>
    <lineage>
        <taxon>Eukaryota</taxon>
        <taxon>Viridiplantae</taxon>
        <taxon>Streptophyta</taxon>
        <taxon>Embryophyta</taxon>
        <taxon>Tracheophyta</taxon>
        <taxon>Spermatophyta</taxon>
        <taxon>Magnoliopsida</taxon>
        <taxon>Liliopsida</taxon>
        <taxon>Asparagales</taxon>
        <taxon>Asparagaceae</taxon>
        <taxon>Asparagoideae</taxon>
        <taxon>Asparagus</taxon>
    </lineage>
</organism>
<protein>
    <recommendedName>
        <fullName evidence="2">FAR1 domain-containing protein</fullName>
    </recommendedName>
</protein>
<name>A0A5P1F4H1_ASPOF</name>
<dbReference type="OMA" id="RAITDME"/>
<dbReference type="Pfam" id="PF03101">
    <property type="entry name" value="FAR1"/>
    <property type="match status" value="2"/>
</dbReference>
<feature type="compositionally biased region" description="Basic and acidic residues" evidence="1">
    <location>
        <begin position="715"/>
        <end position="725"/>
    </location>
</feature>
<reference evidence="4" key="1">
    <citation type="journal article" date="2017" name="Nat. Commun.">
        <title>The asparagus genome sheds light on the origin and evolution of a young Y chromosome.</title>
        <authorList>
            <person name="Harkess A."/>
            <person name="Zhou J."/>
            <person name="Xu C."/>
            <person name="Bowers J.E."/>
            <person name="Van der Hulst R."/>
            <person name="Ayyampalayam S."/>
            <person name="Mercati F."/>
            <person name="Riccardi P."/>
            <person name="McKain M.R."/>
            <person name="Kakrana A."/>
            <person name="Tang H."/>
            <person name="Ray J."/>
            <person name="Groenendijk J."/>
            <person name="Arikit S."/>
            <person name="Mathioni S.M."/>
            <person name="Nakano M."/>
            <person name="Shan H."/>
            <person name="Telgmann-Rauber A."/>
            <person name="Kanno A."/>
            <person name="Yue Z."/>
            <person name="Chen H."/>
            <person name="Li W."/>
            <person name="Chen Y."/>
            <person name="Xu X."/>
            <person name="Zhang Y."/>
            <person name="Luo S."/>
            <person name="Chen H."/>
            <person name="Gao J."/>
            <person name="Mao Z."/>
            <person name="Pires J.C."/>
            <person name="Luo M."/>
            <person name="Kudrna D."/>
            <person name="Wing R.A."/>
            <person name="Meyers B.C."/>
            <person name="Yi K."/>
            <person name="Kong H."/>
            <person name="Lavrijsen P."/>
            <person name="Sunseri F."/>
            <person name="Falavigna A."/>
            <person name="Ye Y."/>
            <person name="Leebens-Mack J.H."/>
            <person name="Chen G."/>
        </authorList>
    </citation>
    <scope>NUCLEOTIDE SEQUENCE [LARGE SCALE GENOMIC DNA]</scope>
    <source>
        <strain evidence="4">cv. DH0086</strain>
    </source>
</reference>
<sequence length="725" mass="78797">MDEVIIEPQIGNEEDESMMQLDIEPFNGDSNNSNEVKGELDLVASEGETNLEPYEGMEFESEEAARAFYSSYARHVGFRVRISRYTRSRRDNSIISRLIVCSKEGFRESRGSEGVFGGRKQHRQRAVTRVGCKAMIMVKKVADGRWVVSKFVKEHNHGPVPPRKLEVRVVQKEEDSMEELNVLSDGGAVHEPVEGMEFDSEEDARTFYLNYARQMGFRARISKYCRSRKDNSIISRQIVCSKEGFRELRIKKEETNDGRAKRPRVVTRIGCKAMIIVKKLSTGKWVVSRFEKEHNHALATSKKEPWPLQASNDCNEKGRVTYVVGEHMPSNVGMVMSGDCCNGSRSTSQESLTVLYNQLCYDAIRFAQEGAVSEEIYNVATSALKEAVDKVAAAKRTAAAVANGVKGGHGSCMTKCSNEPRKAGSGNEVLLMQQPVKFVLIPSTSLANDSKPANSPIMVNVPNSQGITVSNPTSLKQTLVNAKSVKELVGNNSTNHMDAIQNSQNTEDTGASQAQITPGNDSDFISSGVSESKMVAFPALPVTFYMPVMGNLSESSSGNAGSNAYTLVAAPVNSSPVASGTQSRLNIQQSVAPSKDQNARSCTGPNPKVHATAIAAGARIVPPQEAASLIKVIEAKVRSSRSSLGSGCKQLGANVAPCKSKEEGPRLLNPVQANVEAIEGKEQASSEEMRLQESGEGFKEMEAATMDHSAVYDSGEDHLFSDAGS</sequence>
<dbReference type="Gramene" id="ONK71551">
    <property type="protein sequence ID" value="ONK71551"/>
    <property type="gene ID" value="A4U43_C04F9800"/>
</dbReference>
<feature type="domain" description="FAR1" evidence="2">
    <location>
        <begin position="68"/>
        <end position="157"/>
    </location>
</feature>
<feature type="domain" description="FAR1" evidence="2">
    <location>
        <begin position="206"/>
        <end position="299"/>
    </location>
</feature>
<dbReference type="EMBL" id="CM007384">
    <property type="protein sequence ID" value="ONK71551.1"/>
    <property type="molecule type" value="Genomic_DNA"/>
</dbReference>
<keyword evidence="4" id="KW-1185">Reference proteome</keyword>
<evidence type="ECO:0000313" key="3">
    <source>
        <dbReference type="EMBL" id="ONK71551.1"/>
    </source>
</evidence>
<dbReference type="AlphaFoldDB" id="A0A5P1F4H1"/>
<proteinExistence type="predicted"/>
<feature type="region of interest" description="Disordered" evidence="1">
    <location>
        <begin position="706"/>
        <end position="725"/>
    </location>
</feature>
<dbReference type="PANTHER" id="PTHR46328">
    <property type="entry name" value="FAR-RED IMPAIRED RESPONSIVE (FAR1) FAMILY PROTEIN-RELATED"/>
    <property type="match status" value="1"/>
</dbReference>
<accession>A0A5P1F4H1</accession>
<evidence type="ECO:0000313" key="4">
    <source>
        <dbReference type="Proteomes" id="UP000243459"/>
    </source>
</evidence>
<dbReference type="PANTHER" id="PTHR46328:SF42">
    <property type="entry name" value="PROTEIN FAR1-RELATED SEQUENCE 5-LIKE ISOFORM X1"/>
    <property type="match status" value="1"/>
</dbReference>
<evidence type="ECO:0000256" key="1">
    <source>
        <dbReference type="SAM" id="MobiDB-lite"/>
    </source>
</evidence>